<protein>
    <recommendedName>
        <fullName evidence="8">Caspase Dronc</fullName>
    </recommendedName>
</protein>
<comment type="similarity">
    <text evidence="1 2">Belongs to the peptidase C14A family.</text>
</comment>
<dbReference type="SUPFAM" id="SSF47986">
    <property type="entry name" value="DEATH domain"/>
    <property type="match status" value="1"/>
</dbReference>
<dbReference type="Pfam" id="PF00656">
    <property type="entry name" value="Peptidase_C14"/>
    <property type="match status" value="1"/>
</dbReference>
<dbReference type="InterPro" id="IPR001315">
    <property type="entry name" value="CARD"/>
</dbReference>
<feature type="domain" description="Caspase family p20" evidence="4">
    <location>
        <begin position="163"/>
        <end position="292"/>
    </location>
</feature>
<comment type="caution">
    <text evidence="6">The sequence shown here is derived from an EMBL/GenBank/DDBJ whole genome shotgun (WGS) entry which is preliminary data.</text>
</comment>
<evidence type="ECO:0000256" key="2">
    <source>
        <dbReference type="RuleBase" id="RU003971"/>
    </source>
</evidence>
<dbReference type="Gene3D" id="3.40.50.1460">
    <property type="match status" value="1"/>
</dbReference>
<dbReference type="PANTHER" id="PTHR47901:SF3">
    <property type="entry name" value="CASPASE-1"/>
    <property type="match status" value="1"/>
</dbReference>
<dbReference type="CDD" id="cd01671">
    <property type="entry name" value="CARD"/>
    <property type="match status" value="1"/>
</dbReference>
<dbReference type="InterPro" id="IPR002398">
    <property type="entry name" value="Pept_C14"/>
</dbReference>
<proteinExistence type="inferred from homology"/>
<dbReference type="PROSITE" id="PS50209">
    <property type="entry name" value="CARD"/>
    <property type="match status" value="1"/>
</dbReference>
<dbReference type="Gene3D" id="1.10.533.10">
    <property type="entry name" value="Death Domain, Fas"/>
    <property type="match status" value="1"/>
</dbReference>
<dbReference type="PANTHER" id="PTHR47901">
    <property type="entry name" value="CASPASE RECRUITMENT DOMAIN-CONTAINING PROTEIN 18"/>
    <property type="match status" value="1"/>
</dbReference>
<dbReference type="AlphaFoldDB" id="A0AAW1V870"/>
<dbReference type="InterPro" id="IPR011029">
    <property type="entry name" value="DEATH-like_dom_sf"/>
</dbReference>
<dbReference type="InterPro" id="IPR029030">
    <property type="entry name" value="Caspase-like_dom_sf"/>
</dbReference>
<dbReference type="GO" id="GO:0072557">
    <property type="term" value="C:IPAF inflammasome complex"/>
    <property type="evidence" value="ECO:0007669"/>
    <property type="project" value="TreeGrafter"/>
</dbReference>
<dbReference type="SUPFAM" id="SSF52129">
    <property type="entry name" value="Caspase-like"/>
    <property type="match status" value="1"/>
</dbReference>
<dbReference type="InterPro" id="IPR001309">
    <property type="entry name" value="Pept_C14_p20"/>
</dbReference>
<feature type="domain" description="CARD" evidence="5">
    <location>
        <begin position="1"/>
        <end position="77"/>
    </location>
</feature>
<reference evidence="6 7" key="1">
    <citation type="submission" date="2023-03" db="EMBL/GenBank/DDBJ databases">
        <title>Genome insight into feeding habits of ladybird beetles.</title>
        <authorList>
            <person name="Li H.-S."/>
            <person name="Huang Y.-H."/>
            <person name="Pang H."/>
        </authorList>
    </citation>
    <scope>NUCLEOTIDE SEQUENCE [LARGE SCALE GENOMIC DNA]</scope>
    <source>
        <strain evidence="6">SYSU_2023b</strain>
        <tissue evidence="6">Whole body</tissue>
    </source>
</reference>
<evidence type="ECO:0000256" key="1">
    <source>
        <dbReference type="ARBA" id="ARBA00010134"/>
    </source>
</evidence>
<dbReference type="EMBL" id="JARQZJ010000123">
    <property type="protein sequence ID" value="KAK9889618.1"/>
    <property type="molecule type" value="Genomic_DNA"/>
</dbReference>
<dbReference type="Pfam" id="PF00619">
    <property type="entry name" value="CARD"/>
    <property type="match status" value="1"/>
</dbReference>
<evidence type="ECO:0000259" key="5">
    <source>
        <dbReference type="PROSITE" id="PS50209"/>
    </source>
</evidence>
<dbReference type="GO" id="GO:0097169">
    <property type="term" value="C:AIM2 inflammasome complex"/>
    <property type="evidence" value="ECO:0007669"/>
    <property type="project" value="TreeGrafter"/>
</dbReference>
<dbReference type="GO" id="GO:0042981">
    <property type="term" value="P:regulation of apoptotic process"/>
    <property type="evidence" value="ECO:0007669"/>
    <property type="project" value="InterPro"/>
</dbReference>
<sequence length="434" mass="51193">MHQRYRDKIKQHFVELVDRIEADVLVDFLMHKRALKKEEVDKIFVDSTDFKHTNRLLLFRILKKKDNVYHLFVEGLELFKLKHLFMNSGYGNRTRTATVFHEPCTLPIEDLSNLSLNSSNTIESPELSRKFSEERKLLEVNVRLAEKFLDIDIECIYDTTNQQRGQVLIINNDRFNPKYNYNRRGSNIDLRCLIDLFSQMHMKVEFHENISVKRMKEVVQKFSEFDMKRISDICIVVIMSHGKEKVNRLVVLDEENESLETSWIEEQFSNVNCTLFSGKPKVFLYQICRGKQFDYATTRHNDMNENNIELKASNNVEKQYLEDDVQVDSGCISVIERRLEDMLLGYATQSGHRAHRDPQFGSWYIQTICEVFMKKAYNTDIVQMLNEVDRNLKDFSTDNYTIQTSSYTSNGFNKLLYFNPGIYKDNSGNVMKFQ</sequence>
<dbReference type="PROSITE" id="PS50208">
    <property type="entry name" value="CASPASE_P20"/>
    <property type="match status" value="1"/>
</dbReference>
<dbReference type="SMART" id="SM00115">
    <property type="entry name" value="CASc"/>
    <property type="match status" value="1"/>
</dbReference>
<evidence type="ECO:0000313" key="6">
    <source>
        <dbReference type="EMBL" id="KAK9889618.1"/>
    </source>
</evidence>
<dbReference type="InterPro" id="IPR002138">
    <property type="entry name" value="Pept_C14_p10"/>
</dbReference>
<accession>A0AAW1V870</accession>
<dbReference type="GO" id="GO:0072559">
    <property type="term" value="C:NLRP3 inflammasome complex"/>
    <property type="evidence" value="ECO:0007669"/>
    <property type="project" value="TreeGrafter"/>
</dbReference>
<dbReference type="PRINTS" id="PR00376">
    <property type="entry name" value="IL1BCENZYME"/>
</dbReference>
<dbReference type="GO" id="GO:0006508">
    <property type="term" value="P:proteolysis"/>
    <property type="evidence" value="ECO:0007669"/>
    <property type="project" value="InterPro"/>
</dbReference>
<dbReference type="PROSITE" id="PS50207">
    <property type="entry name" value="CASPASE_P10"/>
    <property type="match status" value="1"/>
</dbReference>
<gene>
    <name evidence="6" type="ORF">WA026_006992</name>
</gene>
<evidence type="ECO:0008006" key="8">
    <source>
        <dbReference type="Google" id="ProtNLM"/>
    </source>
</evidence>
<dbReference type="InterPro" id="IPR015917">
    <property type="entry name" value="Pept_C14A"/>
</dbReference>
<dbReference type="InterPro" id="IPR011600">
    <property type="entry name" value="Pept_C14_caspase"/>
</dbReference>
<evidence type="ECO:0000313" key="7">
    <source>
        <dbReference type="Proteomes" id="UP001431783"/>
    </source>
</evidence>
<evidence type="ECO:0000259" key="4">
    <source>
        <dbReference type="PROSITE" id="PS50208"/>
    </source>
</evidence>
<dbReference type="GO" id="GO:0004197">
    <property type="term" value="F:cysteine-type endopeptidase activity"/>
    <property type="evidence" value="ECO:0007669"/>
    <property type="project" value="InterPro"/>
</dbReference>
<name>A0AAW1V870_9CUCU</name>
<keyword evidence="7" id="KW-1185">Reference proteome</keyword>
<organism evidence="6 7">
    <name type="scientific">Henosepilachna vigintioctopunctata</name>
    <dbReference type="NCBI Taxonomy" id="420089"/>
    <lineage>
        <taxon>Eukaryota</taxon>
        <taxon>Metazoa</taxon>
        <taxon>Ecdysozoa</taxon>
        <taxon>Arthropoda</taxon>
        <taxon>Hexapoda</taxon>
        <taxon>Insecta</taxon>
        <taxon>Pterygota</taxon>
        <taxon>Neoptera</taxon>
        <taxon>Endopterygota</taxon>
        <taxon>Coleoptera</taxon>
        <taxon>Polyphaga</taxon>
        <taxon>Cucujiformia</taxon>
        <taxon>Coccinelloidea</taxon>
        <taxon>Coccinellidae</taxon>
        <taxon>Epilachninae</taxon>
        <taxon>Epilachnini</taxon>
        <taxon>Henosepilachna</taxon>
    </lineage>
</organism>
<feature type="domain" description="Caspase family p10" evidence="3">
    <location>
        <begin position="341"/>
        <end position="420"/>
    </location>
</feature>
<evidence type="ECO:0000259" key="3">
    <source>
        <dbReference type="PROSITE" id="PS50207"/>
    </source>
</evidence>
<dbReference type="Proteomes" id="UP001431783">
    <property type="component" value="Unassembled WGS sequence"/>
</dbReference>